<name>A0A9N9WNW4_9DIPT</name>
<reference evidence="1" key="1">
    <citation type="submission" date="2022-01" db="EMBL/GenBank/DDBJ databases">
        <authorList>
            <person name="King R."/>
        </authorList>
    </citation>
    <scope>NUCLEOTIDE SEQUENCE</scope>
</reference>
<evidence type="ECO:0000313" key="2">
    <source>
        <dbReference type="Proteomes" id="UP001153620"/>
    </source>
</evidence>
<dbReference type="Proteomes" id="UP001153620">
    <property type="component" value="Chromosome 1"/>
</dbReference>
<sequence>MFIAKVNEAVVGSIFGPSGRVLRELENRYKLIVDAHKLSDDRKFRLISITGNIINTCGFLYEIGELVGSANIIISPKIVGRVYVYAQSLLNPINSNGSRPPAKSVPSSTVAVPKSGNVNLIDLETSIIVKKHDSASSDSEF</sequence>
<dbReference type="AlphaFoldDB" id="A0A9N9WNW4"/>
<reference evidence="1" key="2">
    <citation type="submission" date="2022-10" db="EMBL/GenBank/DDBJ databases">
        <authorList>
            <consortium name="ENA_rothamsted_submissions"/>
            <consortium name="culmorum"/>
            <person name="King R."/>
        </authorList>
    </citation>
    <scope>NUCLEOTIDE SEQUENCE</scope>
</reference>
<protein>
    <recommendedName>
        <fullName evidence="3">K Homology domain-containing protein</fullName>
    </recommendedName>
</protein>
<dbReference type="GO" id="GO:0003723">
    <property type="term" value="F:RNA binding"/>
    <property type="evidence" value="ECO:0007669"/>
    <property type="project" value="InterPro"/>
</dbReference>
<evidence type="ECO:0008006" key="3">
    <source>
        <dbReference type="Google" id="ProtNLM"/>
    </source>
</evidence>
<dbReference type="SUPFAM" id="SSF54791">
    <property type="entry name" value="Eukaryotic type KH-domain (KH-domain type I)"/>
    <property type="match status" value="1"/>
</dbReference>
<dbReference type="EMBL" id="OU895877">
    <property type="protein sequence ID" value="CAG9799250.1"/>
    <property type="molecule type" value="Genomic_DNA"/>
</dbReference>
<accession>A0A9N9WNW4</accession>
<gene>
    <name evidence="1" type="ORF">CHIRRI_LOCUS2219</name>
</gene>
<organism evidence="1 2">
    <name type="scientific">Chironomus riparius</name>
    <dbReference type="NCBI Taxonomy" id="315576"/>
    <lineage>
        <taxon>Eukaryota</taxon>
        <taxon>Metazoa</taxon>
        <taxon>Ecdysozoa</taxon>
        <taxon>Arthropoda</taxon>
        <taxon>Hexapoda</taxon>
        <taxon>Insecta</taxon>
        <taxon>Pterygota</taxon>
        <taxon>Neoptera</taxon>
        <taxon>Endopterygota</taxon>
        <taxon>Diptera</taxon>
        <taxon>Nematocera</taxon>
        <taxon>Chironomoidea</taxon>
        <taxon>Chironomidae</taxon>
        <taxon>Chironominae</taxon>
        <taxon>Chironomus</taxon>
    </lineage>
</organism>
<keyword evidence="2" id="KW-1185">Reference proteome</keyword>
<dbReference type="InterPro" id="IPR036612">
    <property type="entry name" value="KH_dom_type_1_sf"/>
</dbReference>
<proteinExistence type="predicted"/>
<evidence type="ECO:0000313" key="1">
    <source>
        <dbReference type="EMBL" id="CAG9799250.1"/>
    </source>
</evidence>